<protein>
    <submittedName>
        <fullName evidence="1">Pkinase-domain-containing protein</fullName>
    </submittedName>
</protein>
<reference evidence="1" key="1">
    <citation type="submission" date="2021-03" db="EMBL/GenBank/DDBJ databases">
        <title>Evolutionary priming and transition to the ectomycorrhizal habit in an iconic lineage of mushroom-forming fungi: is preadaptation a requirement?</title>
        <authorList>
            <consortium name="DOE Joint Genome Institute"/>
            <person name="Looney B.P."/>
            <person name="Miyauchi S."/>
            <person name="Morin E."/>
            <person name="Drula E."/>
            <person name="Courty P.E."/>
            <person name="Chicoki N."/>
            <person name="Fauchery L."/>
            <person name="Kohler A."/>
            <person name="Kuo A."/>
            <person name="LaButti K."/>
            <person name="Pangilinan J."/>
            <person name="Lipzen A."/>
            <person name="Riley R."/>
            <person name="Andreopoulos W."/>
            <person name="He G."/>
            <person name="Johnson J."/>
            <person name="Barry K.W."/>
            <person name="Grigoriev I.V."/>
            <person name="Nagy L."/>
            <person name="Hibbett D."/>
            <person name="Henrissat B."/>
            <person name="Matheny P.B."/>
            <person name="Labbe J."/>
            <person name="Martin A.F."/>
        </authorList>
    </citation>
    <scope>NUCLEOTIDE SEQUENCE</scope>
    <source>
        <strain evidence="1">BPL698</strain>
    </source>
</reference>
<sequence>MAEPSIHVHGSHSTATSTSPSPTSSPSPSESNPWSAPPSRPPSRPPSQAQSRASSMSGIKPDLSSLLSSPVAGVGPTKGSKGDRPPPVTPIEPSPVPRSKPPSVHSADGGTKFNLKDLLGSAPKLSRKSSARSSASSRKSDSEGGSKSIGGESRGHLKMYGTCERVAIGKGATSVVRLAHKWDRSEEKLYAVKEFRKRRKNETEKEYVKKLTAEFCISSTLHHINIVETVDLVQDENQHWCEVMEFCPGGDLYAAIKKGRMAPSEIECCFRQILQGISYLHSQGVAHRDIKPENIFFNGKGQLKIGDYGASTVYRLPWEATVHMSSGLCGSEPYIAPEQFLGKPYDARLVDIWAVGIVYYCLHFQELPWRAAQASDSLYSAYASACANPQQSATPPTINNLNPRSCRPLIRRMLEPDPKQRALIEECISHPWVQTIEVCHMVPKPLHKHVFAETLAHSVMRG</sequence>
<dbReference type="Proteomes" id="UP001207468">
    <property type="component" value="Unassembled WGS sequence"/>
</dbReference>
<gene>
    <name evidence="1" type="ORF">F5148DRAFT_976491</name>
</gene>
<evidence type="ECO:0000313" key="1">
    <source>
        <dbReference type="EMBL" id="KAI9510636.1"/>
    </source>
</evidence>
<organism evidence="1 2">
    <name type="scientific">Russula earlei</name>
    <dbReference type="NCBI Taxonomy" id="71964"/>
    <lineage>
        <taxon>Eukaryota</taxon>
        <taxon>Fungi</taxon>
        <taxon>Dikarya</taxon>
        <taxon>Basidiomycota</taxon>
        <taxon>Agaricomycotina</taxon>
        <taxon>Agaricomycetes</taxon>
        <taxon>Russulales</taxon>
        <taxon>Russulaceae</taxon>
        <taxon>Russula</taxon>
    </lineage>
</organism>
<comment type="caution">
    <text evidence="1">The sequence shown here is derived from an EMBL/GenBank/DDBJ whole genome shotgun (WGS) entry which is preliminary data.</text>
</comment>
<keyword evidence="2" id="KW-1185">Reference proteome</keyword>
<dbReference type="EMBL" id="JAGFNK010000038">
    <property type="protein sequence ID" value="KAI9510636.1"/>
    <property type="molecule type" value="Genomic_DNA"/>
</dbReference>
<accession>A0ACC0UGH5</accession>
<evidence type="ECO:0000313" key="2">
    <source>
        <dbReference type="Proteomes" id="UP001207468"/>
    </source>
</evidence>
<proteinExistence type="predicted"/>
<name>A0ACC0UGH5_9AGAM</name>